<keyword evidence="3" id="KW-1185">Reference proteome</keyword>
<reference evidence="2" key="2">
    <citation type="submission" date="2023-06" db="EMBL/GenBank/DDBJ databases">
        <authorList>
            <person name="Ma L."/>
            <person name="Liu K.-W."/>
            <person name="Li Z."/>
            <person name="Hsiao Y.-Y."/>
            <person name="Qi Y."/>
            <person name="Fu T."/>
            <person name="Tang G."/>
            <person name="Zhang D."/>
            <person name="Sun W.-H."/>
            <person name="Liu D.-K."/>
            <person name="Li Y."/>
            <person name="Chen G.-Z."/>
            <person name="Liu X.-D."/>
            <person name="Liao X.-Y."/>
            <person name="Jiang Y.-T."/>
            <person name="Yu X."/>
            <person name="Hao Y."/>
            <person name="Huang J."/>
            <person name="Zhao X.-W."/>
            <person name="Ke S."/>
            <person name="Chen Y.-Y."/>
            <person name="Wu W.-L."/>
            <person name="Hsu J.-L."/>
            <person name="Lin Y.-F."/>
            <person name="Huang M.-D."/>
            <person name="Li C.-Y."/>
            <person name="Huang L."/>
            <person name="Wang Z.-W."/>
            <person name="Zhao X."/>
            <person name="Zhong W.-Y."/>
            <person name="Peng D.-H."/>
            <person name="Ahmad S."/>
            <person name="Lan S."/>
            <person name="Zhang J.-S."/>
            <person name="Tsai W.-C."/>
            <person name="Van De Peer Y."/>
            <person name="Liu Z.-J."/>
        </authorList>
    </citation>
    <scope>NUCLEOTIDE SEQUENCE</scope>
    <source>
        <strain evidence="2">CP</strain>
        <tissue evidence="2">Leaves</tissue>
    </source>
</reference>
<feature type="region of interest" description="Disordered" evidence="1">
    <location>
        <begin position="1"/>
        <end position="104"/>
    </location>
</feature>
<comment type="caution">
    <text evidence="2">The sequence shown here is derived from an EMBL/GenBank/DDBJ whole genome shotgun (WGS) entry which is preliminary data.</text>
</comment>
<gene>
    <name evidence="2" type="ORF">QJS10_CPB19g00390</name>
</gene>
<dbReference type="GO" id="GO:0009785">
    <property type="term" value="P:blue light signaling pathway"/>
    <property type="evidence" value="ECO:0007669"/>
    <property type="project" value="InterPro"/>
</dbReference>
<dbReference type="CDD" id="cd22645">
    <property type="entry name" value="BIC1_CID"/>
    <property type="match status" value="1"/>
</dbReference>
<protein>
    <recommendedName>
        <fullName evidence="4">Protein BIC1</fullName>
    </recommendedName>
</protein>
<organism evidence="2 3">
    <name type="scientific">Acorus calamus</name>
    <name type="common">Sweet flag</name>
    <dbReference type="NCBI Taxonomy" id="4465"/>
    <lineage>
        <taxon>Eukaryota</taxon>
        <taxon>Viridiplantae</taxon>
        <taxon>Streptophyta</taxon>
        <taxon>Embryophyta</taxon>
        <taxon>Tracheophyta</taxon>
        <taxon>Spermatophyta</taxon>
        <taxon>Magnoliopsida</taxon>
        <taxon>Liliopsida</taxon>
        <taxon>Acoraceae</taxon>
        <taxon>Acorus</taxon>
    </lineage>
</organism>
<dbReference type="PANTHER" id="PTHR34207">
    <property type="entry name" value="PROTEIN BIC1"/>
    <property type="match status" value="1"/>
</dbReference>
<dbReference type="PANTHER" id="PTHR34207:SF2">
    <property type="entry name" value="PROTEIN BIC1"/>
    <property type="match status" value="1"/>
</dbReference>
<proteinExistence type="predicted"/>
<dbReference type="InterPro" id="IPR040374">
    <property type="entry name" value="BIC"/>
</dbReference>
<evidence type="ECO:0000256" key="1">
    <source>
        <dbReference type="SAM" id="MobiDB-lite"/>
    </source>
</evidence>
<sequence length="169" mass="18417">MILGICATPESVAPESVHVSEDKTQFEPDPAAQESPRRNAIMVWVEDEPDPTPPRDGGEGSPEPPPGPLVDPVLKAHEGPRRDAVMVRGEDGPPKEDGGRERLKRHRVEMAGRVWIPDMWGQEELMKEWSDCKAFNGCLGPSGLISAREALAVAGRRARSGGLRIKNPC</sequence>
<dbReference type="Proteomes" id="UP001180020">
    <property type="component" value="Unassembled WGS sequence"/>
</dbReference>
<feature type="compositionally biased region" description="Basic and acidic residues" evidence="1">
    <location>
        <begin position="74"/>
        <end position="101"/>
    </location>
</feature>
<accession>A0AAV9CE86</accession>
<evidence type="ECO:0000313" key="2">
    <source>
        <dbReference type="EMBL" id="KAK1287226.1"/>
    </source>
</evidence>
<name>A0AAV9CE86_ACOCL</name>
<evidence type="ECO:0000313" key="3">
    <source>
        <dbReference type="Proteomes" id="UP001180020"/>
    </source>
</evidence>
<dbReference type="EMBL" id="JAUJYO010000019">
    <property type="protein sequence ID" value="KAK1287226.1"/>
    <property type="molecule type" value="Genomic_DNA"/>
</dbReference>
<evidence type="ECO:0008006" key="4">
    <source>
        <dbReference type="Google" id="ProtNLM"/>
    </source>
</evidence>
<dbReference type="AlphaFoldDB" id="A0AAV9CE86"/>
<reference evidence="2" key="1">
    <citation type="journal article" date="2023" name="Nat. Commun.">
        <title>Diploid and tetraploid genomes of Acorus and the evolution of monocots.</title>
        <authorList>
            <person name="Ma L."/>
            <person name="Liu K.W."/>
            <person name="Li Z."/>
            <person name="Hsiao Y.Y."/>
            <person name="Qi Y."/>
            <person name="Fu T."/>
            <person name="Tang G.D."/>
            <person name="Zhang D."/>
            <person name="Sun W.H."/>
            <person name="Liu D.K."/>
            <person name="Li Y."/>
            <person name="Chen G.Z."/>
            <person name="Liu X.D."/>
            <person name="Liao X.Y."/>
            <person name="Jiang Y.T."/>
            <person name="Yu X."/>
            <person name="Hao Y."/>
            <person name="Huang J."/>
            <person name="Zhao X.W."/>
            <person name="Ke S."/>
            <person name="Chen Y.Y."/>
            <person name="Wu W.L."/>
            <person name="Hsu J.L."/>
            <person name="Lin Y.F."/>
            <person name="Huang M.D."/>
            <person name="Li C.Y."/>
            <person name="Huang L."/>
            <person name="Wang Z.W."/>
            <person name="Zhao X."/>
            <person name="Zhong W.Y."/>
            <person name="Peng D.H."/>
            <person name="Ahmad S."/>
            <person name="Lan S."/>
            <person name="Zhang J.S."/>
            <person name="Tsai W.C."/>
            <person name="Van de Peer Y."/>
            <person name="Liu Z.J."/>
        </authorList>
    </citation>
    <scope>NUCLEOTIDE SEQUENCE</scope>
    <source>
        <strain evidence="2">CP</strain>
    </source>
</reference>